<accession>A0A9W5TAN6</accession>
<dbReference type="Proteomes" id="UP001057455">
    <property type="component" value="Unassembled WGS sequence"/>
</dbReference>
<protein>
    <submittedName>
        <fullName evidence="2">RNA polymerase sigma factor, putative</fullName>
    </submittedName>
</protein>
<dbReference type="EMBL" id="BLIY01000008">
    <property type="protein sequence ID" value="GFE53886.1"/>
    <property type="molecule type" value="Genomic_DNA"/>
</dbReference>
<reference evidence="2" key="1">
    <citation type="submission" date="2019-12" db="EMBL/GenBank/DDBJ databases">
        <title>Genome sequence of Babesia ovis.</title>
        <authorList>
            <person name="Yamagishi J."/>
            <person name="Sevinc F."/>
            <person name="Xuan X."/>
        </authorList>
    </citation>
    <scope>NUCLEOTIDE SEQUENCE</scope>
    <source>
        <strain evidence="2">Selcuk</strain>
    </source>
</reference>
<evidence type="ECO:0000256" key="1">
    <source>
        <dbReference type="SAM" id="SignalP"/>
    </source>
</evidence>
<comment type="caution">
    <text evidence="2">The sequence shown here is derived from an EMBL/GenBank/DDBJ whole genome shotgun (WGS) entry which is preliminary data.</text>
</comment>
<dbReference type="AlphaFoldDB" id="A0A9W5TAN6"/>
<feature type="chain" id="PRO_5040752892" evidence="1">
    <location>
        <begin position="22"/>
        <end position="97"/>
    </location>
</feature>
<name>A0A9W5TAN6_BABOV</name>
<feature type="signal peptide" evidence="1">
    <location>
        <begin position="1"/>
        <end position="21"/>
    </location>
</feature>
<proteinExistence type="predicted"/>
<organism evidence="2 3">
    <name type="scientific">Babesia ovis</name>
    <dbReference type="NCBI Taxonomy" id="5869"/>
    <lineage>
        <taxon>Eukaryota</taxon>
        <taxon>Sar</taxon>
        <taxon>Alveolata</taxon>
        <taxon>Apicomplexa</taxon>
        <taxon>Aconoidasida</taxon>
        <taxon>Piroplasmida</taxon>
        <taxon>Babesiidae</taxon>
        <taxon>Babesia</taxon>
    </lineage>
</organism>
<gene>
    <name evidence="2" type="ORF">BaOVIS_012900</name>
</gene>
<sequence length="97" mass="10402">MKFSMLVAASIAGAAFCKADGQVNHDKINQAIKEAANEIKHEKAIEQYSGPSYEEMVKKAGAAPAAQSEQTQEQEAGMMQQYVPFAVLAVVIATVWG</sequence>
<keyword evidence="3" id="KW-1185">Reference proteome</keyword>
<evidence type="ECO:0000313" key="2">
    <source>
        <dbReference type="EMBL" id="GFE53886.1"/>
    </source>
</evidence>
<evidence type="ECO:0000313" key="3">
    <source>
        <dbReference type="Proteomes" id="UP001057455"/>
    </source>
</evidence>
<keyword evidence="1" id="KW-0732">Signal</keyword>